<sequence>MAASDPRPGAPRRAPRRVTAVLAALSLAGGALVLDAPSASAAEAEGYDVRFGSSANNPVPVDLNPRTLWTRTHDYLVLPEGHDDYTLSYSLDWPKPDSTGLNPELVTYRDQAGRSTVYIETLSMCKEASASGIQKVPVTVSGFPDGSSKTIYSYFSVDASTCSDPSERPSYVQTHEAVPGGHAVSYRLASKYQPATGRTGTGIPEGTVFTATGLPDFLELDPATGAITGTTSEQTPIGRYEFDVEAAYPSGTREQVGSLRLDVYHRAHSPAYETQEVTTGSSASADQTGDRTMPDGTVFSLAPGWSAPQGWSVAVDGSTGRVTATADASVKAGTSVDVELKVSYPDGSWRTGLVSRFTAVRD</sequence>
<protein>
    <submittedName>
        <fullName evidence="4">Ig domain protein</fullName>
    </submittedName>
</protein>
<dbReference type="RefSeq" id="WP_021798000.1">
    <property type="nucleotide sequence ID" value="NZ_ACVN02000220.1"/>
</dbReference>
<dbReference type="Pfam" id="PF18957">
    <property type="entry name" value="RibLong"/>
    <property type="match status" value="2"/>
</dbReference>
<name>U2PUP9_9ACTN</name>
<dbReference type="NCBIfam" id="NF038186">
    <property type="entry name" value="YPDG_rpt"/>
    <property type="match status" value="1"/>
</dbReference>
<organism evidence="4 5">
    <name type="scientific">Propionibacterium acidifaciens F0233</name>
    <dbReference type="NCBI Taxonomy" id="553198"/>
    <lineage>
        <taxon>Bacteria</taxon>
        <taxon>Bacillati</taxon>
        <taxon>Actinomycetota</taxon>
        <taxon>Actinomycetes</taxon>
        <taxon>Propionibacteriales</taxon>
        <taxon>Propionibacteriaceae</taxon>
        <taxon>Propionibacterium</taxon>
    </lineage>
</organism>
<evidence type="ECO:0000313" key="5">
    <source>
        <dbReference type="Proteomes" id="UP000017052"/>
    </source>
</evidence>
<feature type="chain" id="PRO_5004633807" evidence="2">
    <location>
        <begin position="42"/>
        <end position="362"/>
    </location>
</feature>
<dbReference type="GO" id="GO:0005975">
    <property type="term" value="P:carbohydrate metabolic process"/>
    <property type="evidence" value="ECO:0007669"/>
    <property type="project" value="UniProtKB-ARBA"/>
</dbReference>
<keyword evidence="5" id="KW-1185">Reference proteome</keyword>
<accession>U2PUP9</accession>
<proteinExistence type="predicted"/>
<feature type="region of interest" description="Disordered" evidence="1">
    <location>
        <begin position="270"/>
        <end position="290"/>
    </location>
</feature>
<feature type="signal peptide" evidence="2">
    <location>
        <begin position="1"/>
        <end position="41"/>
    </location>
</feature>
<evidence type="ECO:0000256" key="1">
    <source>
        <dbReference type="SAM" id="MobiDB-lite"/>
    </source>
</evidence>
<dbReference type="AlphaFoldDB" id="U2PUP9"/>
<evidence type="ECO:0000259" key="3">
    <source>
        <dbReference type="Pfam" id="PF18957"/>
    </source>
</evidence>
<dbReference type="Gene3D" id="2.60.40.10">
    <property type="entry name" value="Immunoglobulins"/>
    <property type="match status" value="1"/>
</dbReference>
<evidence type="ECO:0000256" key="2">
    <source>
        <dbReference type="SAM" id="SignalP"/>
    </source>
</evidence>
<comment type="caution">
    <text evidence="4">The sequence shown here is derived from an EMBL/GenBank/DDBJ whole genome shotgun (WGS) entry which is preliminary data.</text>
</comment>
<reference evidence="4" key="1">
    <citation type="submission" date="2013-08" db="EMBL/GenBank/DDBJ databases">
        <authorList>
            <person name="Durkin A.S."/>
            <person name="Haft D.R."/>
            <person name="McCorrison J."/>
            <person name="Torralba M."/>
            <person name="Gillis M."/>
            <person name="Haft D.H."/>
            <person name="Methe B."/>
            <person name="Sutton G."/>
            <person name="Nelson K.E."/>
        </authorList>
    </citation>
    <scope>NUCLEOTIDE SEQUENCE [LARGE SCALE GENOMIC DNA]</scope>
    <source>
        <strain evidence="4">F0233</strain>
    </source>
</reference>
<dbReference type="GeneID" id="95359148"/>
<evidence type="ECO:0000313" key="4">
    <source>
        <dbReference type="EMBL" id="ERK54235.1"/>
    </source>
</evidence>
<feature type="domain" description="Long Rib" evidence="3">
    <location>
        <begin position="267"/>
        <end position="350"/>
    </location>
</feature>
<dbReference type="EMBL" id="ACVN02000220">
    <property type="protein sequence ID" value="ERK54235.1"/>
    <property type="molecule type" value="Genomic_DNA"/>
</dbReference>
<dbReference type="InterPro" id="IPR044055">
    <property type="entry name" value="RibLong"/>
</dbReference>
<feature type="compositionally biased region" description="Polar residues" evidence="1">
    <location>
        <begin position="275"/>
        <end position="287"/>
    </location>
</feature>
<keyword evidence="2" id="KW-0732">Signal</keyword>
<dbReference type="Proteomes" id="UP000017052">
    <property type="component" value="Unassembled WGS sequence"/>
</dbReference>
<gene>
    <name evidence="4" type="ORF">HMPREF0682_2087</name>
</gene>
<dbReference type="InterPro" id="IPR013783">
    <property type="entry name" value="Ig-like_fold"/>
</dbReference>
<feature type="domain" description="Long Rib" evidence="3">
    <location>
        <begin position="169"/>
        <end position="256"/>
    </location>
</feature>